<dbReference type="EMBL" id="CP003156">
    <property type="protein sequence ID" value="AEV32052.1"/>
    <property type="molecule type" value="Genomic_DNA"/>
</dbReference>
<sequence length="234" mass="25361">MSDINNIKFSNLTFSYKSDDVYSIHATFQSSGDLVVSGSSQPSYNEFDVSFSDSGSDSLNGEISFSAELDAPSPNPDWQNAVNFKFLDLTSGASASKKSHGKIRGNNCPPPGAPTEELVGVLGSLDDYGARIKTVIMQRTGGDTQVTITTENINGEPTGYRIVGNMEHIIETGSGPVHTWAFEIEEDKTVDVDNVFQFDFSSVDAEVGLPILFYAKGTDVNDVHQSDALLWIEQ</sequence>
<organism evidence="1 2">
    <name type="scientific">Owenweeksia hongkongensis (strain DSM 17368 / CIP 108786 / JCM 12287 / NRRL B-23963 / UST20020801)</name>
    <dbReference type="NCBI Taxonomy" id="926562"/>
    <lineage>
        <taxon>Bacteria</taxon>
        <taxon>Pseudomonadati</taxon>
        <taxon>Bacteroidota</taxon>
        <taxon>Flavobacteriia</taxon>
        <taxon>Flavobacteriales</taxon>
        <taxon>Owenweeksiaceae</taxon>
        <taxon>Owenweeksia</taxon>
    </lineage>
</organism>
<dbReference type="AlphaFoldDB" id="G8R4G3"/>
<dbReference type="Proteomes" id="UP000005631">
    <property type="component" value="Chromosome"/>
</dbReference>
<reference evidence="1 2" key="1">
    <citation type="journal article" date="2012" name="Stand. Genomic Sci.">
        <title>Genome sequence of the orange-pigmented seawater bacterium Owenweeksia hongkongensis type strain (UST20020801(T)).</title>
        <authorList>
            <person name="Riedel T."/>
            <person name="Held B."/>
            <person name="Nolan M."/>
            <person name="Lucas S."/>
            <person name="Lapidus A."/>
            <person name="Tice H."/>
            <person name="Del Rio T.G."/>
            <person name="Cheng J.F."/>
            <person name="Han C."/>
            <person name="Tapia R."/>
            <person name="Goodwin L.A."/>
            <person name="Pitluck S."/>
            <person name="Liolios K."/>
            <person name="Mavromatis K."/>
            <person name="Pagani I."/>
            <person name="Ivanova N."/>
            <person name="Mikhailova N."/>
            <person name="Pati A."/>
            <person name="Chen A."/>
            <person name="Palaniappan K."/>
            <person name="Rohde M."/>
            <person name="Tindall B.J."/>
            <person name="Detter J.C."/>
            <person name="Goker M."/>
            <person name="Woyke T."/>
            <person name="Bristow J."/>
            <person name="Eisen J.A."/>
            <person name="Markowitz V."/>
            <person name="Hugenholtz P."/>
            <person name="Klenk H.P."/>
            <person name="Kyrpides N.C."/>
        </authorList>
    </citation>
    <scope>NUCLEOTIDE SEQUENCE</scope>
    <source>
        <strain evidence="2">DSM 17368 / JCM 12287 / NRRL B-23963</strain>
    </source>
</reference>
<dbReference type="KEGG" id="oho:Oweho_1043"/>
<name>G8R4G3_OWEHD</name>
<gene>
    <name evidence="1" type="ordered locus">Oweho_1043</name>
</gene>
<protein>
    <submittedName>
        <fullName evidence="1">Uncharacterized protein</fullName>
    </submittedName>
</protein>
<dbReference type="RefSeq" id="WP_014201412.1">
    <property type="nucleotide sequence ID" value="NC_016599.1"/>
</dbReference>
<evidence type="ECO:0000313" key="2">
    <source>
        <dbReference type="Proteomes" id="UP000005631"/>
    </source>
</evidence>
<dbReference type="HOGENOM" id="CLU_1184099_0_0_10"/>
<proteinExistence type="predicted"/>
<accession>G8R4G3</accession>
<keyword evidence="2" id="KW-1185">Reference proteome</keyword>
<dbReference type="STRING" id="926562.Oweho_1043"/>
<evidence type="ECO:0000313" key="1">
    <source>
        <dbReference type="EMBL" id="AEV32052.1"/>
    </source>
</evidence>